<dbReference type="EnsemblPlants" id="Pp3c12_3460V3.3">
    <property type="protein sequence ID" value="Pp3c12_3460V3.3"/>
    <property type="gene ID" value="Pp3c12_3460"/>
</dbReference>
<comment type="catalytic activity">
    <reaction evidence="15">
        <text>L-lysyl-[protein] + acetyl-CoA = N(6)-acetyl-L-lysyl-[protein] + CoA + H(+)</text>
        <dbReference type="Rhea" id="RHEA:45948"/>
        <dbReference type="Rhea" id="RHEA-COMP:9752"/>
        <dbReference type="Rhea" id="RHEA-COMP:10731"/>
        <dbReference type="ChEBI" id="CHEBI:15378"/>
        <dbReference type="ChEBI" id="CHEBI:29969"/>
        <dbReference type="ChEBI" id="CHEBI:57287"/>
        <dbReference type="ChEBI" id="CHEBI:57288"/>
        <dbReference type="ChEBI" id="CHEBI:61930"/>
        <dbReference type="EC" id="2.3.1.48"/>
    </reaction>
</comment>
<evidence type="ECO:0000313" key="22">
    <source>
        <dbReference type="EnsemblPlants" id="Pp3c12_3460V3.1"/>
    </source>
</evidence>
<feature type="domain" description="CBP/p300-type HAT" evidence="20">
    <location>
        <begin position="1230"/>
        <end position="1667"/>
    </location>
</feature>
<dbReference type="Gene3D" id="1.10.246.20">
    <property type="entry name" value="Coactivator CBP, KIX domain"/>
    <property type="match status" value="1"/>
</dbReference>
<dbReference type="PANTHER" id="PTHR13808">
    <property type="entry name" value="CBP/P300-RELATED"/>
    <property type="match status" value="1"/>
</dbReference>
<dbReference type="PROSITE" id="PS50135">
    <property type="entry name" value="ZF_ZZ_2"/>
    <property type="match status" value="2"/>
</dbReference>
<dbReference type="InterPro" id="IPR035898">
    <property type="entry name" value="TAZ_dom_sf"/>
</dbReference>
<gene>
    <name evidence="22" type="primary">LOC112289617</name>
    <name evidence="21" type="ORF">PHYPA_015755</name>
</gene>
<dbReference type="KEGG" id="ppp:112289617"/>
<dbReference type="InterPro" id="IPR000197">
    <property type="entry name" value="Znf_TAZ"/>
</dbReference>
<dbReference type="Pfam" id="PF02135">
    <property type="entry name" value="zf-TAZ"/>
    <property type="match status" value="2"/>
</dbReference>
<dbReference type="SMART" id="SM01250">
    <property type="entry name" value="KAT11"/>
    <property type="match status" value="1"/>
</dbReference>
<dbReference type="Gene3D" id="3.30.40.10">
    <property type="entry name" value="Zinc/RING finger domain, C3HC4 (zinc finger)"/>
    <property type="match status" value="1"/>
</dbReference>
<keyword evidence="6" id="KW-0677">Repeat</keyword>
<dbReference type="EnsemblPlants" id="Pp3c12_3460V3.2">
    <property type="protein sequence ID" value="Pp3c12_3460V3.2"/>
    <property type="gene ID" value="Pp3c12_3460"/>
</dbReference>
<dbReference type="GO" id="GO:0000123">
    <property type="term" value="C:histone acetyltransferase complex"/>
    <property type="evidence" value="ECO:0000318"/>
    <property type="project" value="GO_Central"/>
</dbReference>
<name>A0A2K1JP96_PHYPA</name>
<proteinExistence type="predicted"/>
<dbReference type="Gramene" id="Pp3c12_3460V3.1">
    <property type="protein sequence ID" value="Pp3c12_3460V3.1"/>
    <property type="gene ID" value="Pp3c12_3460"/>
</dbReference>
<dbReference type="GO" id="GO:0004402">
    <property type="term" value="F:histone acetyltransferase activity"/>
    <property type="evidence" value="ECO:0000318"/>
    <property type="project" value="GO_Central"/>
</dbReference>
<dbReference type="EMBL" id="ABEU02000012">
    <property type="protein sequence ID" value="PNR43375.1"/>
    <property type="molecule type" value="Genomic_DNA"/>
</dbReference>
<dbReference type="GO" id="GO:0045944">
    <property type="term" value="P:positive regulation of transcription by RNA polymerase II"/>
    <property type="evidence" value="ECO:0000318"/>
    <property type="project" value="GO_Central"/>
</dbReference>
<dbReference type="EC" id="2.3.1.48" evidence="3"/>
<sequence length="1841" mass="202907">MQTQMQVPGQVISQVALGPQQNGNAPNSIGLPSTWPRWQSEQDTSLRRHIVENILQLFKSRKPHVTPEWQQKLPDFVKRLEEALYKNAPSKEEYADLKTLEQRLQSVARRMVPKQQPHSVVTSAPMSVMMPTPGTASNMMPTSGGVSPMMPTPGSTGSLIQPGAGVGGGLNNVKSTSGSNNSVMNIVSHGAGIMMPTPGTSSNMMPIPGHSNMFSMSGSNTLSTSGVSGASYPLDSQQAMGNARNLAQNGPLQSSLGIAVGSQMIPTPGLNTSQGLGMAPVSSAGLGLPHVSGVGTGQLQHQQFGVGPDNHMYDGTQLSGGLANVVQQQRKPGSSVGVVNGGTNDGMIIGNGQHLMSGTANLHTQSAYLGTPQYSSLQLQQHQQRMSQQQQHQRSQNMLIQSPLPNPMALMAGDGSYAMNAADLAGGSFPSGNLASNNLGIPSIANSQAPKMIPVPGLPSQQAQQQQQQQQSNLQQQIQQRNNLQQQQLNNGLASRNQPQQLGQPSNNQSLYNSQGLQTSALGGHKQLDQSPQQPLSSQMQQTSSESQQFTRKHQNLQSQKMNTIQSQPQSQPQPQPHQLPQQQTQQHQQQQGTQAQRQQAIQQHLNRLPKSGPQLLTMVQQQKQGHGQQPQQGAKPQHQHPQQQSQQPQPQQPRVAGATQVSAESQFVQQQEAQQRHLNQASQQSIVGDGAPHHRSLVPSQQQQSQGSQVRQVGGTVGSSISTSSMTTPGQVGGTANGAVPGGSVEPGGPSVDAQRQQQYSKQQRWLLFLRHASKCTASEGQCQITPHCHMAKQLWIHIASCQDRECTFSRCNASRTLLHHHQHCRDARCPVCGPVRQQVMNQQRVQASSLAAHQGGAAAPVSNSATAGMSSTDLSPSGIESCPTSEAPTFEDIDGQQPPPKRAKTEPSSVNNVPLPVSTTLLSGPSKSAAAKASSVLLSAPSQAVGEKSEQVTVKTEIVASSGPVSAKAEEQLNGHQTGVLLPSGLTSAKLEAPIQAKTEPRQPVSNAAVKSEPHNGSASTPAKGEPGVGAALMNNATVISTKTGKPKNLGTSLTELFTPEQIREHITGLRQWVGQSKAKAEKNQALSENQISENACQLCAVEKLTFEPPPIYCTACGVRIKRNALYYTFGSGDARHYFCVPCYNEVRSENVEMEGMTYPKSKLEKRKNDEETEEAWVQCDKCNLWQHQVCALFNGRRNEGDSEYICPECCCVEMERGERKPLPPSAVLGAKDLPKTFLSDHLEQRLARKLKQERAERAKAQGKNIDEVASAEALVVRVVSSVDKKLEVKQRFLEVFQGDYPTEYPYKSKVVLLFQKIEGVEVCLFGMYVQEFGVECSLPNQRRVYLSYLDSVKYFRPDVRTVNGEALRTFVYHEILIGYLDYCRRRGFSSCYIWACPPLKGEDYILYCHPEIQKTPKSDKLRDWYLAMLRKASTDGIVVEITNLYDYFFTSTGECKAKVTAARLPYFDGDYWPGAAEDMIVQLQQEEEDVRNNVLKKGKTKKQPTKRSSKVIVQTELPGNASKDTQLMQKLGESIFPMKEDFIMVHMHHACSHCRLFIVCGRRWVCKQCKSFQLCDKCYDAEQKLDERDRHPINMKELHSFQSVEIHDVPSDTKDKDEFMESEFFDTRQAFLSLCQGNHYQYDTLRRAKHSSMMVLYHLHNPTAPAFVVSCNICHQDIEAGNGWRCETCADFDLCNKCKDSAKHPHKLTPFHDRNAQNKEARQQRVLQLRKMLELLVHASQCGLGSCQYPKCRSVKGLFRHGMNCRIRASGGCNMCKRMWYLLQLHARACKESECRVPRCKDLKEHLRRLQQQMESRRRVAVMEMMRQRAAEAAGTNS</sequence>
<keyword evidence="5" id="KW-0479">Metal-binding</keyword>
<keyword evidence="13" id="KW-0539">Nucleus</keyword>
<organism evidence="21">
    <name type="scientific">Physcomitrium patens</name>
    <name type="common">Spreading-leaved earth moss</name>
    <name type="synonym">Physcomitrella patens</name>
    <dbReference type="NCBI Taxonomy" id="3218"/>
    <lineage>
        <taxon>Eukaryota</taxon>
        <taxon>Viridiplantae</taxon>
        <taxon>Streptophyta</taxon>
        <taxon>Embryophyta</taxon>
        <taxon>Bryophyta</taxon>
        <taxon>Bryophytina</taxon>
        <taxon>Bryopsida</taxon>
        <taxon>Funariidae</taxon>
        <taxon>Funariales</taxon>
        <taxon>Funariaceae</taxon>
        <taxon>Physcomitrium</taxon>
    </lineage>
</organism>
<evidence type="ECO:0000256" key="17">
    <source>
        <dbReference type="SAM" id="MobiDB-lite"/>
    </source>
</evidence>
<dbReference type="PANTHER" id="PTHR13808:SF1">
    <property type="entry name" value="HISTONE ACETYLTRANSFERASE"/>
    <property type="match status" value="1"/>
</dbReference>
<evidence type="ECO:0000256" key="11">
    <source>
        <dbReference type="ARBA" id="ARBA00023159"/>
    </source>
</evidence>
<feature type="domain" description="TAZ-type" evidence="18">
    <location>
        <begin position="1723"/>
        <end position="1806"/>
    </location>
</feature>
<dbReference type="PROSITE" id="PS50134">
    <property type="entry name" value="ZF_TAZ"/>
    <property type="match status" value="2"/>
</dbReference>
<dbReference type="SUPFAM" id="SSF57903">
    <property type="entry name" value="FYVE/PHD zinc finger"/>
    <property type="match status" value="1"/>
</dbReference>
<dbReference type="Gramene" id="Pp3c12_3460V3.2">
    <property type="protein sequence ID" value="Pp3c12_3460V3.2"/>
    <property type="gene ID" value="Pp3c12_3460"/>
</dbReference>
<dbReference type="InterPro" id="IPR001965">
    <property type="entry name" value="Znf_PHD"/>
</dbReference>
<dbReference type="InterPro" id="IPR038547">
    <property type="entry name" value="RING_CBP-p300_sf"/>
</dbReference>
<feature type="compositionally biased region" description="Low complexity" evidence="17">
    <location>
        <begin position="739"/>
        <end position="758"/>
    </location>
</feature>
<reference evidence="21 23" key="2">
    <citation type="journal article" date="2018" name="Plant J.">
        <title>The Physcomitrella patens chromosome-scale assembly reveals moss genome structure and evolution.</title>
        <authorList>
            <person name="Lang D."/>
            <person name="Ullrich K.K."/>
            <person name="Murat F."/>
            <person name="Fuchs J."/>
            <person name="Jenkins J."/>
            <person name="Haas F.B."/>
            <person name="Piednoel M."/>
            <person name="Gundlach H."/>
            <person name="Van Bel M."/>
            <person name="Meyberg R."/>
            <person name="Vives C."/>
            <person name="Morata J."/>
            <person name="Symeonidi A."/>
            <person name="Hiss M."/>
            <person name="Muchero W."/>
            <person name="Kamisugi Y."/>
            <person name="Saleh O."/>
            <person name="Blanc G."/>
            <person name="Decker E.L."/>
            <person name="van Gessel N."/>
            <person name="Grimwood J."/>
            <person name="Hayes R.D."/>
            <person name="Graham S.W."/>
            <person name="Gunter L.E."/>
            <person name="McDaniel S.F."/>
            <person name="Hoernstein S.N.W."/>
            <person name="Larsson A."/>
            <person name="Li F.W."/>
            <person name="Perroud P.F."/>
            <person name="Phillips J."/>
            <person name="Ranjan P."/>
            <person name="Rokshar D.S."/>
            <person name="Rothfels C.J."/>
            <person name="Schneider L."/>
            <person name="Shu S."/>
            <person name="Stevenson D.W."/>
            <person name="Thummler F."/>
            <person name="Tillich M."/>
            <person name="Villarreal Aguilar J.C."/>
            <person name="Widiez T."/>
            <person name="Wong G.K."/>
            <person name="Wymore A."/>
            <person name="Zhang Y."/>
            <person name="Zimmer A.D."/>
            <person name="Quatrano R.S."/>
            <person name="Mayer K.F.X."/>
            <person name="Goodstein D."/>
            <person name="Casacuberta J.M."/>
            <person name="Vandepoele K."/>
            <person name="Reski R."/>
            <person name="Cuming A.C."/>
            <person name="Tuskan G.A."/>
            <person name="Maumus F."/>
            <person name="Salse J."/>
            <person name="Schmutz J."/>
            <person name="Rensing S.A."/>
        </authorList>
    </citation>
    <scope>NUCLEOTIDE SEQUENCE [LARGE SCALE GENOMIC DNA]</scope>
    <source>
        <strain evidence="22 23">cv. Gransden 2004</strain>
    </source>
</reference>
<dbReference type="Gene3D" id="3.30.60.90">
    <property type="match status" value="2"/>
</dbReference>
<evidence type="ECO:0000256" key="15">
    <source>
        <dbReference type="ARBA" id="ARBA00048017"/>
    </source>
</evidence>
<dbReference type="InterPro" id="IPR019786">
    <property type="entry name" value="Zinc_finger_PHD-type_CS"/>
</dbReference>
<dbReference type="GO" id="GO:0005667">
    <property type="term" value="C:transcription regulator complex"/>
    <property type="evidence" value="ECO:0000318"/>
    <property type="project" value="GO_Central"/>
</dbReference>
<evidence type="ECO:0000256" key="8">
    <source>
        <dbReference type="ARBA" id="ARBA00022833"/>
    </source>
</evidence>
<dbReference type="GO" id="GO:0008270">
    <property type="term" value="F:zinc ion binding"/>
    <property type="evidence" value="ECO:0007669"/>
    <property type="project" value="UniProtKB-KW"/>
</dbReference>
<accession>A0A2K1JP96</accession>
<comment type="function">
    <text evidence="1">Acetyltransferase enzyme. Acetylates histones, giving a specific tag for transcriptional activation.</text>
</comment>
<dbReference type="Gramene" id="Pp3c12_3460V3.4">
    <property type="protein sequence ID" value="Pp3c12_3460V3.4"/>
    <property type="gene ID" value="Pp3c12_3460"/>
</dbReference>
<feature type="region of interest" description="Disordered" evidence="17">
    <location>
        <begin position="447"/>
        <end position="481"/>
    </location>
</feature>
<feature type="compositionally biased region" description="Low complexity" evidence="17">
    <location>
        <begin position="579"/>
        <end position="602"/>
    </location>
</feature>
<evidence type="ECO:0000256" key="14">
    <source>
        <dbReference type="ARBA" id="ARBA00023315"/>
    </source>
</evidence>
<dbReference type="InterPro" id="IPR031162">
    <property type="entry name" value="CBP_P300_HAT"/>
</dbReference>
<keyword evidence="8" id="KW-0862">Zinc</keyword>
<feature type="compositionally biased region" description="Low complexity" evidence="17">
    <location>
        <begin position="621"/>
        <end position="654"/>
    </location>
</feature>
<feature type="domain" description="TAZ-type" evidence="18">
    <location>
        <begin position="754"/>
        <end position="837"/>
    </location>
</feature>
<keyword evidence="10" id="KW-0805">Transcription regulation</keyword>
<evidence type="ECO:0000256" key="9">
    <source>
        <dbReference type="ARBA" id="ARBA00022853"/>
    </source>
</evidence>
<evidence type="ECO:0000256" key="16">
    <source>
        <dbReference type="PROSITE-ProRule" id="PRU00228"/>
    </source>
</evidence>
<feature type="region of interest" description="Disordered" evidence="17">
    <location>
        <begin position="495"/>
        <end position="514"/>
    </location>
</feature>
<feature type="compositionally biased region" description="Low complexity" evidence="17">
    <location>
        <begin position="461"/>
        <end position="481"/>
    </location>
</feature>
<feature type="region of interest" description="Disordered" evidence="17">
    <location>
        <begin position="620"/>
        <end position="758"/>
    </location>
</feature>
<keyword evidence="11" id="KW-0010">Activator</keyword>
<feature type="compositionally biased region" description="Polar residues" evidence="17">
    <location>
        <begin position="908"/>
        <end position="920"/>
    </location>
</feature>
<evidence type="ECO:0000256" key="1">
    <source>
        <dbReference type="ARBA" id="ARBA00002581"/>
    </source>
</evidence>
<evidence type="ECO:0000313" key="21">
    <source>
        <dbReference type="EMBL" id="PNR43375.1"/>
    </source>
</evidence>
<feature type="domain" description="ZZ-type" evidence="19">
    <location>
        <begin position="1669"/>
        <end position="1719"/>
    </location>
</feature>
<dbReference type="CDD" id="cd15614">
    <property type="entry name" value="PHD_HAC_like"/>
    <property type="match status" value="1"/>
</dbReference>
<dbReference type="GeneID" id="112289617"/>
<dbReference type="PROSITE" id="PS01357">
    <property type="entry name" value="ZF_ZZ_1"/>
    <property type="match status" value="1"/>
</dbReference>
<evidence type="ECO:0000256" key="7">
    <source>
        <dbReference type="ARBA" id="ARBA00022771"/>
    </source>
</evidence>
<dbReference type="Pfam" id="PF00569">
    <property type="entry name" value="ZZ"/>
    <property type="match status" value="1"/>
</dbReference>
<feature type="compositionally biased region" description="Polar residues" evidence="17">
    <location>
        <begin position="863"/>
        <end position="877"/>
    </location>
</feature>
<dbReference type="Proteomes" id="UP000006727">
    <property type="component" value="Chromosome 12"/>
</dbReference>
<dbReference type="Gramene" id="Pp3c12_3460V3.3">
    <property type="protein sequence ID" value="Pp3c12_3460V3.3"/>
    <property type="gene ID" value="Pp3c12_3460"/>
</dbReference>
<evidence type="ECO:0000256" key="12">
    <source>
        <dbReference type="ARBA" id="ARBA00023163"/>
    </source>
</evidence>
<comment type="subcellular location">
    <subcellularLocation>
        <location evidence="2">Nucleus</location>
    </subcellularLocation>
</comment>
<feature type="compositionally biased region" description="Low complexity" evidence="17">
    <location>
        <begin position="529"/>
        <end position="549"/>
    </location>
</feature>
<dbReference type="FunCoup" id="A0A2K1JP96">
    <property type="interactions" value="1672"/>
</dbReference>
<evidence type="ECO:0000256" key="2">
    <source>
        <dbReference type="ARBA" id="ARBA00004123"/>
    </source>
</evidence>
<evidence type="ECO:0000256" key="5">
    <source>
        <dbReference type="ARBA" id="ARBA00022723"/>
    </source>
</evidence>
<evidence type="ECO:0000256" key="4">
    <source>
        <dbReference type="ARBA" id="ARBA00022679"/>
    </source>
</evidence>
<dbReference type="FunFam" id="3.30.60.90:FF:000022">
    <property type="entry name" value="Histone acetyltransferase of the CBP family 12"/>
    <property type="match status" value="1"/>
</dbReference>
<evidence type="ECO:0000256" key="3">
    <source>
        <dbReference type="ARBA" id="ARBA00013184"/>
    </source>
</evidence>
<feature type="region of interest" description="Disordered" evidence="17">
    <location>
        <begin position="862"/>
        <end position="920"/>
    </location>
</feature>
<evidence type="ECO:0000259" key="20">
    <source>
        <dbReference type="PROSITE" id="PS51727"/>
    </source>
</evidence>
<keyword evidence="14" id="KW-0012">Acyltransferase</keyword>
<dbReference type="Gene3D" id="2.10.110.40">
    <property type="match status" value="1"/>
</dbReference>
<dbReference type="InterPro" id="IPR000433">
    <property type="entry name" value="Znf_ZZ"/>
</dbReference>
<feature type="compositionally biased region" description="Low complexity" evidence="17">
    <location>
        <begin position="661"/>
        <end position="674"/>
    </location>
</feature>
<dbReference type="EnsemblPlants" id="Pp3c12_3460V3.1">
    <property type="protein sequence ID" value="Pp3c12_3460V3.1"/>
    <property type="gene ID" value="Pp3c12_3460"/>
</dbReference>
<dbReference type="EnsemblPlants" id="Pp3c12_3460V3.4">
    <property type="protein sequence ID" value="Pp3c12_3460V3.4"/>
    <property type="gene ID" value="Pp3c12_3460"/>
</dbReference>
<dbReference type="GO" id="GO:0005634">
    <property type="term" value="C:nucleus"/>
    <property type="evidence" value="ECO:0007669"/>
    <property type="project" value="UniProtKB-SubCell"/>
</dbReference>
<feature type="region of interest" description="Disordered" evidence="17">
    <location>
        <begin position="997"/>
        <end position="1031"/>
    </location>
</feature>
<dbReference type="InterPro" id="IPR013178">
    <property type="entry name" value="Histone_AcTrfase_Rtt109/CBP"/>
</dbReference>
<dbReference type="OrthoDB" id="899at2759"/>
<dbReference type="GO" id="GO:0031490">
    <property type="term" value="F:chromatin DNA binding"/>
    <property type="evidence" value="ECO:0000318"/>
    <property type="project" value="GO_Central"/>
</dbReference>
<dbReference type="InterPro" id="IPR011011">
    <property type="entry name" value="Znf_FYVE_PHD"/>
</dbReference>
<dbReference type="STRING" id="3218.A0A2K1JP96"/>
<keyword evidence="7 16" id="KW-0863">Zinc-finger</keyword>
<dbReference type="EnsemblPlants" id="Pp3c12_3460V3.5">
    <property type="protein sequence ID" value="Pp3c12_3460V3.5"/>
    <property type="gene ID" value="Pp3c12_3460"/>
</dbReference>
<dbReference type="PROSITE" id="PS01359">
    <property type="entry name" value="ZF_PHD_1"/>
    <property type="match status" value="1"/>
</dbReference>
<dbReference type="RefSeq" id="XP_024390734.1">
    <property type="nucleotide sequence ID" value="XM_024534966.2"/>
</dbReference>
<keyword evidence="9" id="KW-0156">Chromatin regulator</keyword>
<evidence type="ECO:0000256" key="13">
    <source>
        <dbReference type="ARBA" id="ARBA00023242"/>
    </source>
</evidence>
<dbReference type="SMART" id="SM00249">
    <property type="entry name" value="PHD"/>
    <property type="match status" value="1"/>
</dbReference>
<dbReference type="PROSITE" id="PS51727">
    <property type="entry name" value="CBP_P300_HAT"/>
    <property type="match status" value="1"/>
</dbReference>
<evidence type="ECO:0000256" key="10">
    <source>
        <dbReference type="ARBA" id="ARBA00023015"/>
    </source>
</evidence>
<feature type="compositionally biased region" description="Polar residues" evidence="17">
    <location>
        <begin position="677"/>
        <end position="687"/>
    </location>
</feature>
<dbReference type="SUPFAM" id="SSF57933">
    <property type="entry name" value="TAZ domain"/>
    <property type="match status" value="2"/>
</dbReference>
<dbReference type="Gramene" id="Pp3c12_3460V3.5">
    <property type="protein sequence ID" value="Pp3c12_3460V3.5"/>
    <property type="gene ID" value="Pp3c12_3460"/>
</dbReference>
<feature type="compositionally biased region" description="Low complexity" evidence="17">
    <location>
        <begin position="698"/>
        <end position="731"/>
    </location>
</feature>
<reference evidence="22" key="3">
    <citation type="submission" date="2020-12" db="UniProtKB">
        <authorList>
            <consortium name="EnsemblPlants"/>
        </authorList>
    </citation>
    <scope>IDENTIFICATION</scope>
</reference>
<dbReference type="InterPro" id="IPR019787">
    <property type="entry name" value="Znf_PHD-finger"/>
</dbReference>
<evidence type="ECO:0000313" key="23">
    <source>
        <dbReference type="Proteomes" id="UP000006727"/>
    </source>
</evidence>
<dbReference type="FunFam" id="1.20.1020.10:FF:000003">
    <property type="entry name" value="Histone acetyltransferase HAC1-like protein"/>
    <property type="match status" value="1"/>
</dbReference>
<feature type="region of interest" description="Disordered" evidence="17">
    <location>
        <begin position="524"/>
        <end position="602"/>
    </location>
</feature>
<dbReference type="PaxDb" id="3218-PP1S462_17V6.1"/>
<dbReference type="Pfam" id="PF08214">
    <property type="entry name" value="HAT_KAT11"/>
    <property type="match status" value="1"/>
</dbReference>
<keyword evidence="12" id="KW-0804">Transcription</keyword>
<evidence type="ECO:0000259" key="18">
    <source>
        <dbReference type="PROSITE" id="PS50134"/>
    </source>
</evidence>
<feature type="domain" description="ZZ-type" evidence="19">
    <location>
        <begin position="1549"/>
        <end position="1612"/>
    </location>
</feature>
<keyword evidence="4" id="KW-0808">Transferase</keyword>
<protein>
    <recommendedName>
        <fullName evidence="3">histone acetyltransferase</fullName>
        <ecNumber evidence="3">2.3.1.48</ecNumber>
    </recommendedName>
</protein>
<keyword evidence="23" id="KW-1185">Reference proteome</keyword>
<dbReference type="GO" id="GO:0003713">
    <property type="term" value="F:transcription coactivator activity"/>
    <property type="evidence" value="ECO:0000318"/>
    <property type="project" value="GO_Central"/>
</dbReference>
<reference evidence="21 23" key="1">
    <citation type="journal article" date="2008" name="Science">
        <title>The Physcomitrella genome reveals evolutionary insights into the conquest of land by plants.</title>
        <authorList>
            <person name="Rensing S."/>
            <person name="Lang D."/>
            <person name="Zimmer A."/>
            <person name="Terry A."/>
            <person name="Salamov A."/>
            <person name="Shapiro H."/>
            <person name="Nishiyama T."/>
            <person name="Perroud P.-F."/>
            <person name="Lindquist E."/>
            <person name="Kamisugi Y."/>
            <person name="Tanahashi T."/>
            <person name="Sakakibara K."/>
            <person name="Fujita T."/>
            <person name="Oishi K."/>
            <person name="Shin-I T."/>
            <person name="Kuroki Y."/>
            <person name="Toyoda A."/>
            <person name="Suzuki Y."/>
            <person name="Hashimoto A."/>
            <person name="Yamaguchi K."/>
            <person name="Sugano A."/>
            <person name="Kohara Y."/>
            <person name="Fujiyama A."/>
            <person name="Anterola A."/>
            <person name="Aoki S."/>
            <person name="Ashton N."/>
            <person name="Barbazuk W.B."/>
            <person name="Barker E."/>
            <person name="Bennetzen J."/>
            <person name="Bezanilla M."/>
            <person name="Blankenship R."/>
            <person name="Cho S.H."/>
            <person name="Dutcher S."/>
            <person name="Estelle M."/>
            <person name="Fawcett J.A."/>
            <person name="Gundlach H."/>
            <person name="Hanada K."/>
            <person name="Heyl A."/>
            <person name="Hicks K.A."/>
            <person name="Hugh J."/>
            <person name="Lohr M."/>
            <person name="Mayer K."/>
            <person name="Melkozernov A."/>
            <person name="Murata T."/>
            <person name="Nelson D."/>
            <person name="Pils B."/>
            <person name="Prigge M."/>
            <person name="Reiss B."/>
            <person name="Renner T."/>
            <person name="Rombauts S."/>
            <person name="Rushton P."/>
            <person name="Sanderfoot A."/>
            <person name="Schween G."/>
            <person name="Shiu S.-H."/>
            <person name="Stueber K."/>
            <person name="Theodoulou F.L."/>
            <person name="Tu H."/>
            <person name="Van de Peer Y."/>
            <person name="Verrier P.J."/>
            <person name="Waters E."/>
            <person name="Wood A."/>
            <person name="Yang L."/>
            <person name="Cove D."/>
            <person name="Cuming A."/>
            <person name="Hasebe M."/>
            <person name="Lucas S."/>
            <person name="Mishler D.B."/>
            <person name="Reski R."/>
            <person name="Grigoriev I."/>
            <person name="Quatrano R.S."/>
            <person name="Boore J.L."/>
        </authorList>
    </citation>
    <scope>NUCLEOTIDE SEQUENCE [LARGE SCALE GENOMIC DNA]</scope>
    <source>
        <strain evidence="22 23">cv. Gransden 2004</strain>
    </source>
</reference>
<dbReference type="InterPro" id="IPR036529">
    <property type="entry name" value="KIX_dom_sf"/>
</dbReference>
<dbReference type="Pfam" id="PF00628">
    <property type="entry name" value="PHD"/>
    <property type="match status" value="1"/>
</dbReference>
<dbReference type="SMART" id="SM00291">
    <property type="entry name" value="ZnF_ZZ"/>
    <property type="match status" value="2"/>
</dbReference>
<dbReference type="InterPro" id="IPR043145">
    <property type="entry name" value="Znf_ZZ_sf"/>
</dbReference>
<dbReference type="SUPFAM" id="SSF57850">
    <property type="entry name" value="RING/U-box"/>
    <property type="match status" value="2"/>
</dbReference>
<evidence type="ECO:0000259" key="19">
    <source>
        <dbReference type="PROSITE" id="PS50135"/>
    </source>
</evidence>
<evidence type="ECO:0000256" key="6">
    <source>
        <dbReference type="ARBA" id="ARBA00022737"/>
    </source>
</evidence>
<dbReference type="SMART" id="SM00551">
    <property type="entry name" value="ZnF_TAZ"/>
    <property type="match status" value="2"/>
</dbReference>
<dbReference type="Gene3D" id="1.20.1020.10">
    <property type="entry name" value="TAZ domain"/>
    <property type="match status" value="2"/>
</dbReference>
<dbReference type="InterPro" id="IPR013083">
    <property type="entry name" value="Znf_RING/FYVE/PHD"/>
</dbReference>